<dbReference type="AlphaFoldDB" id="A0A2V0RLU3"/>
<comment type="caution">
    <text evidence="1">The sequence shown here is derived from an EMBL/GenBank/DDBJ whole genome shotgun (WGS) entry which is preliminary data.</text>
</comment>
<proteinExistence type="predicted"/>
<name>A0A2V0RLU3_9ZZZZ</name>
<evidence type="ECO:0000313" key="1">
    <source>
        <dbReference type="EMBL" id="GBH22812.1"/>
    </source>
</evidence>
<accession>A0A2V0RLU3</accession>
<sequence>MQGNLSPNSMPWHANVARPNSACTIGYSTPKFTSGLSAHAIAEWFDYLTAIAEKRGPTSKAVKDARALIEPFNFLHARMVLRCHFVNTDQNGCETVDSRAFREQKQALFDKKLDLFLSNPIIIMSADVTALLQKFRFVHPGVPDGTRITVVSY</sequence>
<dbReference type="EMBL" id="BDQE01000108">
    <property type="protein sequence ID" value="GBH22812.1"/>
    <property type="molecule type" value="Genomic_RNA"/>
</dbReference>
<protein>
    <submittedName>
        <fullName evidence="1">Uncharacterized protein</fullName>
    </submittedName>
</protein>
<reference evidence="1" key="1">
    <citation type="submission" date="2017-04" db="EMBL/GenBank/DDBJ databases">
        <title>Unveiling RNA virosphere associated with marine microorganisms.</title>
        <authorList>
            <person name="Urayama S."/>
            <person name="Takaki Y."/>
            <person name="Nishi S."/>
            <person name="Yoshida Y."/>
            <person name="Deguchi S."/>
            <person name="Takai K."/>
            <person name="Nunoura T."/>
        </authorList>
    </citation>
    <scope>NUCLEOTIDE SEQUENCE</scope>
</reference>
<organism evidence="1">
    <name type="scientific">viral metagenome</name>
    <dbReference type="NCBI Taxonomy" id="1070528"/>
    <lineage>
        <taxon>unclassified sequences</taxon>
        <taxon>metagenomes</taxon>
        <taxon>organismal metagenomes</taxon>
    </lineage>
</organism>